<accession>A0A1F7X9G0</accession>
<dbReference type="Proteomes" id="UP000177053">
    <property type="component" value="Unassembled WGS sequence"/>
</dbReference>
<name>A0A1F7X9G0_9BACT</name>
<reference evidence="1 2" key="1">
    <citation type="journal article" date="2016" name="Nat. Commun.">
        <title>Thousands of microbial genomes shed light on interconnected biogeochemical processes in an aquifer system.</title>
        <authorList>
            <person name="Anantharaman K."/>
            <person name="Brown C.T."/>
            <person name="Hug L.A."/>
            <person name="Sharon I."/>
            <person name="Castelle C.J."/>
            <person name="Probst A.J."/>
            <person name="Thomas B.C."/>
            <person name="Singh A."/>
            <person name="Wilkins M.J."/>
            <person name="Karaoz U."/>
            <person name="Brodie E.L."/>
            <person name="Williams K.H."/>
            <person name="Hubbard S.S."/>
            <person name="Banfield J.F."/>
        </authorList>
    </citation>
    <scope>NUCLEOTIDE SEQUENCE [LARGE SCALE GENOMIC DNA]</scope>
</reference>
<sequence length="111" mass="12487">MSVVFIQDKATPKDILKAQEDYGKYIKIVVDIGKNLMVIGGEWHADGEKVLLEKGADSKNVWGGGIDLDTKNIDTVALINLRPKQSNFSQEILDKKVRARFVKIVKEKFNL</sequence>
<evidence type="ECO:0000313" key="1">
    <source>
        <dbReference type="EMBL" id="OGM10975.1"/>
    </source>
</evidence>
<dbReference type="EMBL" id="MGFS01000027">
    <property type="protein sequence ID" value="OGM10975.1"/>
    <property type="molecule type" value="Genomic_DNA"/>
</dbReference>
<dbReference type="AlphaFoldDB" id="A0A1F7X9G0"/>
<proteinExistence type="predicted"/>
<evidence type="ECO:0000313" key="2">
    <source>
        <dbReference type="Proteomes" id="UP000177053"/>
    </source>
</evidence>
<comment type="caution">
    <text evidence="1">The sequence shown here is derived from an EMBL/GenBank/DDBJ whole genome shotgun (WGS) entry which is preliminary data.</text>
</comment>
<dbReference type="Pfam" id="PF18924">
    <property type="entry name" value="DUF5674"/>
    <property type="match status" value="1"/>
</dbReference>
<dbReference type="InterPro" id="IPR043731">
    <property type="entry name" value="DUF5674"/>
</dbReference>
<gene>
    <name evidence="1" type="ORF">A2Z22_03855</name>
</gene>
<protein>
    <submittedName>
        <fullName evidence="1">Uncharacterized protein</fullName>
    </submittedName>
</protein>
<organism evidence="1 2">
    <name type="scientific">Candidatus Woesebacteria bacterium RBG_16_34_12</name>
    <dbReference type="NCBI Taxonomy" id="1802480"/>
    <lineage>
        <taxon>Bacteria</taxon>
        <taxon>Candidatus Woeseibacteriota</taxon>
    </lineage>
</organism>